<feature type="region of interest" description="Disordered" evidence="2">
    <location>
        <begin position="625"/>
        <end position="675"/>
    </location>
</feature>
<keyword evidence="1" id="KW-0175">Coiled coil</keyword>
<feature type="region of interest" description="Disordered" evidence="2">
    <location>
        <begin position="70"/>
        <end position="113"/>
    </location>
</feature>
<sequence>MENANEELQNINTIFPEDSLIKEEIESQQRLASAASSSHLRPEVPELRVNSPNERSMVQRAAKTSIGIHPNGRTRAKQVSPYIPSKRRNGSVKVPERGTKRTGRRAQRVTEVPSQEVRSSSVISMRDITPEIAAQVVKNYLLPMFDGNKSGHSKTKTRISKNEEIPNEGIFKPKTIYGELKLSDRLSTQLEGVKLELKNTQESLSAKIAENEIMCTTHTRLKKLNKMLSIKNSLYEKQIQSFEIFKATTEKELINSKGKINQLEKMLKENEIKTTNFCQSLQREKVFNEKLKNQLIEHKHSKSLSKMETDILGTRLAILNNSIRSLGTAKEAEERNTVVITELKINLEKKIKDYQNCTKKIADLLSEHKDLYSKLETMNEARKRANIEKSKFIRASKNNINILEQELKQLKEQSSKQKEEIDSLKKSIKVEIEEKNLLLNKINDMKTKRNLNQRKKICYKCNQDFSEKENFRWSCITHQREWSGKMWWCCGSTDHLNPGCVKDYHISKTYNESDKFGSREGEMQQKIRCLCCKQKGHPTQNCPLDPNLRTAHSASEEFERISGLKDIETKKYAKDGIIETKKYLEHIITNKDQNPFKRGVLTFDDYNYTYYNKDILPDMDELMDDETSSVSAMPKSQINEAEGESEEEKDREKQPPIKQPTTGIINKESIEEEDEDPFTLEELKEIQKSQQKDLFNEVLDIKNEARLEFLTLKPLYSLREQIEDNDPPSSNNGKSLLLSNSKKVIEQEIGLGNQNQPKFGNELCVEDVSSAEDSIRRDFDPNLDMSSQFQKVDNSYAHLIKDQIGTENEYTDNDDYNDTQRPLTTNVVENPRKSSVCLPHPYNLSVTKTKEEPAQKLSKRSKTNRHRSGKNIKMVKHITT</sequence>
<keyword evidence="4" id="KW-1185">Reference proteome</keyword>
<proteinExistence type="predicted"/>
<evidence type="ECO:0000313" key="3">
    <source>
        <dbReference type="EMBL" id="CAI2382899.1"/>
    </source>
</evidence>
<protein>
    <submittedName>
        <fullName evidence="3">Uncharacterized protein</fullName>
    </submittedName>
</protein>
<feature type="coiled-coil region" evidence="1">
    <location>
        <begin position="347"/>
        <end position="427"/>
    </location>
</feature>
<feature type="coiled-coil region" evidence="1">
    <location>
        <begin position="246"/>
        <end position="273"/>
    </location>
</feature>
<accession>A0AAD1Y1L4</accession>
<feature type="compositionally biased region" description="Basic residues" evidence="2">
    <location>
        <begin position="857"/>
        <end position="880"/>
    </location>
</feature>
<dbReference type="Proteomes" id="UP001295684">
    <property type="component" value="Unassembled WGS sequence"/>
</dbReference>
<evidence type="ECO:0000256" key="1">
    <source>
        <dbReference type="SAM" id="Coils"/>
    </source>
</evidence>
<evidence type="ECO:0000256" key="2">
    <source>
        <dbReference type="SAM" id="MobiDB-lite"/>
    </source>
</evidence>
<organism evidence="3 4">
    <name type="scientific">Euplotes crassus</name>
    <dbReference type="NCBI Taxonomy" id="5936"/>
    <lineage>
        <taxon>Eukaryota</taxon>
        <taxon>Sar</taxon>
        <taxon>Alveolata</taxon>
        <taxon>Ciliophora</taxon>
        <taxon>Intramacronucleata</taxon>
        <taxon>Spirotrichea</taxon>
        <taxon>Hypotrichia</taxon>
        <taxon>Euplotida</taxon>
        <taxon>Euplotidae</taxon>
        <taxon>Moneuplotes</taxon>
    </lineage>
</organism>
<feature type="region of interest" description="Disordered" evidence="2">
    <location>
        <begin position="26"/>
        <end position="47"/>
    </location>
</feature>
<name>A0AAD1Y1L4_EUPCR</name>
<comment type="caution">
    <text evidence="3">The sequence shown here is derived from an EMBL/GenBank/DDBJ whole genome shotgun (WGS) entry which is preliminary data.</text>
</comment>
<feature type="region of interest" description="Disordered" evidence="2">
    <location>
        <begin position="849"/>
        <end position="880"/>
    </location>
</feature>
<reference evidence="3" key="1">
    <citation type="submission" date="2023-07" db="EMBL/GenBank/DDBJ databases">
        <authorList>
            <consortium name="AG Swart"/>
            <person name="Singh M."/>
            <person name="Singh A."/>
            <person name="Seah K."/>
            <person name="Emmerich C."/>
        </authorList>
    </citation>
    <scope>NUCLEOTIDE SEQUENCE</scope>
    <source>
        <strain evidence="3">DP1</strain>
    </source>
</reference>
<dbReference type="AlphaFoldDB" id="A0AAD1Y1L4"/>
<gene>
    <name evidence="3" type="ORF">ECRASSUSDP1_LOCUS24388</name>
</gene>
<evidence type="ECO:0000313" key="4">
    <source>
        <dbReference type="Proteomes" id="UP001295684"/>
    </source>
</evidence>
<dbReference type="EMBL" id="CAMPGE010025114">
    <property type="protein sequence ID" value="CAI2382899.1"/>
    <property type="molecule type" value="Genomic_DNA"/>
</dbReference>
<feature type="compositionally biased region" description="Polar residues" evidence="2">
    <location>
        <begin position="628"/>
        <end position="639"/>
    </location>
</feature>